<name>A0A1E3NJN5_9ASCO</name>
<dbReference type="InterPro" id="IPR003734">
    <property type="entry name" value="DUF155"/>
</dbReference>
<feature type="region of interest" description="Disordered" evidence="2">
    <location>
        <begin position="274"/>
        <end position="353"/>
    </location>
</feature>
<evidence type="ECO:0000313" key="5">
    <source>
        <dbReference type="EMBL" id="ODQ46355.1"/>
    </source>
</evidence>
<reference evidence="5 6" key="1">
    <citation type="journal article" date="2016" name="Proc. Natl. Acad. Sci. U.S.A.">
        <title>Comparative genomics of biotechnologically important yeasts.</title>
        <authorList>
            <person name="Riley R."/>
            <person name="Haridas S."/>
            <person name="Wolfe K.H."/>
            <person name="Lopes M.R."/>
            <person name="Hittinger C.T."/>
            <person name="Goeker M."/>
            <person name="Salamov A.A."/>
            <person name="Wisecaver J.H."/>
            <person name="Long T.M."/>
            <person name="Calvey C.H."/>
            <person name="Aerts A.L."/>
            <person name="Barry K.W."/>
            <person name="Choi C."/>
            <person name="Clum A."/>
            <person name="Coughlan A.Y."/>
            <person name="Deshpande S."/>
            <person name="Douglass A.P."/>
            <person name="Hanson S.J."/>
            <person name="Klenk H.-P."/>
            <person name="LaButti K.M."/>
            <person name="Lapidus A."/>
            <person name="Lindquist E.A."/>
            <person name="Lipzen A.M."/>
            <person name="Meier-Kolthoff J.P."/>
            <person name="Ohm R.A."/>
            <person name="Otillar R.P."/>
            <person name="Pangilinan J.L."/>
            <person name="Peng Y."/>
            <person name="Rokas A."/>
            <person name="Rosa C.A."/>
            <person name="Scheuner C."/>
            <person name="Sibirny A.A."/>
            <person name="Slot J.C."/>
            <person name="Stielow J.B."/>
            <person name="Sun H."/>
            <person name="Kurtzman C.P."/>
            <person name="Blackwell M."/>
            <person name="Grigoriev I.V."/>
            <person name="Jeffries T.W."/>
        </authorList>
    </citation>
    <scope>NUCLEOTIDE SEQUENCE [LARGE SCALE GENOMIC DNA]</scope>
    <source>
        <strain evidence="5 6">NRRL Y-2026</strain>
    </source>
</reference>
<dbReference type="AlphaFoldDB" id="A0A1E3NJN5"/>
<evidence type="ECO:0000256" key="3">
    <source>
        <dbReference type="SAM" id="Phobius"/>
    </source>
</evidence>
<dbReference type="InterPro" id="IPR051624">
    <property type="entry name" value="RMD1/Sad1-interacting"/>
</dbReference>
<evidence type="ECO:0000256" key="2">
    <source>
        <dbReference type="SAM" id="MobiDB-lite"/>
    </source>
</evidence>
<accession>A0A1E3NJN5</accession>
<dbReference type="OrthoDB" id="18302at2759"/>
<protein>
    <recommendedName>
        <fullName evidence="4">DUF155 domain-containing protein</fullName>
    </recommendedName>
</protein>
<evidence type="ECO:0000313" key="6">
    <source>
        <dbReference type="Proteomes" id="UP000094455"/>
    </source>
</evidence>
<feature type="transmembrane region" description="Helical" evidence="3">
    <location>
        <begin position="579"/>
        <end position="600"/>
    </location>
</feature>
<gene>
    <name evidence="5" type="ORF">PICMEDRAFT_33415</name>
</gene>
<feature type="compositionally biased region" description="Polar residues" evidence="2">
    <location>
        <begin position="1"/>
        <end position="11"/>
    </location>
</feature>
<dbReference type="PANTHER" id="PTHR16255:SF4">
    <property type="entry name" value="SPORULATION PROTEIN RMD8"/>
    <property type="match status" value="1"/>
</dbReference>
<dbReference type="RefSeq" id="XP_019017468.1">
    <property type="nucleotide sequence ID" value="XM_019162822.1"/>
</dbReference>
<feature type="domain" description="DUF155" evidence="4">
    <location>
        <begin position="365"/>
        <end position="550"/>
    </location>
</feature>
<feature type="compositionally biased region" description="Basic and acidic residues" evidence="2">
    <location>
        <begin position="342"/>
        <end position="353"/>
    </location>
</feature>
<feature type="compositionally biased region" description="Basic and acidic residues" evidence="2">
    <location>
        <begin position="311"/>
        <end position="326"/>
    </location>
</feature>
<keyword evidence="6" id="KW-1185">Reference proteome</keyword>
<feature type="compositionally biased region" description="Polar residues" evidence="2">
    <location>
        <begin position="327"/>
        <end position="337"/>
    </location>
</feature>
<keyword evidence="3" id="KW-1133">Transmembrane helix</keyword>
<dbReference type="GO" id="GO:0005739">
    <property type="term" value="C:mitochondrion"/>
    <property type="evidence" value="ECO:0007669"/>
    <property type="project" value="UniProtKB-ARBA"/>
</dbReference>
<comment type="similarity">
    <text evidence="1">Belongs to the RMD1/sif2 family.</text>
</comment>
<evidence type="ECO:0000256" key="1">
    <source>
        <dbReference type="ARBA" id="ARBA00008306"/>
    </source>
</evidence>
<proteinExistence type="inferred from homology"/>
<keyword evidence="3" id="KW-0472">Membrane</keyword>
<evidence type="ECO:0000259" key="4">
    <source>
        <dbReference type="Pfam" id="PF02582"/>
    </source>
</evidence>
<dbReference type="EMBL" id="KV454003">
    <property type="protein sequence ID" value="ODQ46355.1"/>
    <property type="molecule type" value="Genomic_DNA"/>
</dbReference>
<dbReference type="GeneID" id="30179509"/>
<feature type="compositionally biased region" description="Polar residues" evidence="2">
    <location>
        <begin position="274"/>
        <end position="294"/>
    </location>
</feature>
<dbReference type="Pfam" id="PF02582">
    <property type="entry name" value="DUF155"/>
    <property type="match status" value="1"/>
</dbReference>
<feature type="region of interest" description="Disordered" evidence="2">
    <location>
        <begin position="1"/>
        <end position="29"/>
    </location>
</feature>
<dbReference type="Proteomes" id="UP000094455">
    <property type="component" value="Unassembled WGS sequence"/>
</dbReference>
<organism evidence="5 6">
    <name type="scientific">Pichia membranifaciens NRRL Y-2026</name>
    <dbReference type="NCBI Taxonomy" id="763406"/>
    <lineage>
        <taxon>Eukaryota</taxon>
        <taxon>Fungi</taxon>
        <taxon>Dikarya</taxon>
        <taxon>Ascomycota</taxon>
        <taxon>Saccharomycotina</taxon>
        <taxon>Pichiomycetes</taxon>
        <taxon>Pichiales</taxon>
        <taxon>Pichiaceae</taxon>
        <taxon>Pichia</taxon>
    </lineage>
</organism>
<keyword evidence="3" id="KW-0812">Transmembrane</keyword>
<sequence>MLSTASNTKKNTAGPAGPPVSTAKRSPSILVTDVRKNQIRAPFAGHKLEQLKKKKEKSSERVSNLVQSMRRSSNSKYSNISVSNLTSNIGDIPSSRQREAPRLVPSKLFDSNNFYQRIPQYVKNLPSRTSKITQKLVLIPENGSVSSEDSREKSTTENIFQEVCNRTKAEKLTKEQREHEYPRVTAYLIAEGFNLKLTSKFLAKYHMVLPRLYDEVLYIPYSLPLLPGENGYRVQSNNSLKMQRGIKLMEHFINKSEERDHHYEFYSGADNENNITSVESGNTITNSPNTNSDFDPSEPQYFVSSSPTESVIEREIRDSIDEDRSNSTESTQSSDTSMRAELNTKHQQSTDERKLFSNLSKHAEMFILDYGVVVFWNFSEIHEKNILADLVFAKIQPEEEELSLIVKPVPEHDIETEEFHFEYNRDVPTPRIYNDMITLKSGDHLIKLTMSHAIAQSTKLSLFEDKMSTILNSISKLPKALAMTGRLQNYTTKRLLTKTGRLFQLRSEVNLLSNVLDTPEYFWSIEPGLHPLYTAVRDYLEIEQRVEVINDRCKVFLDFFDILSDSLAERKMTKITKMLIVAIGISVIVSMVEIFVRYLIITKFTGV</sequence>
<dbReference type="PANTHER" id="PTHR16255">
    <property type="entry name" value="REQUIRED FOR MEIOTIC NUCLEAR DIVISION PROTEIN 1 HOMOLOG"/>
    <property type="match status" value="1"/>
</dbReference>